<feature type="transmembrane region" description="Helical" evidence="1">
    <location>
        <begin position="50"/>
        <end position="66"/>
    </location>
</feature>
<keyword evidence="1 2" id="KW-0812">Transmembrane</keyword>
<dbReference type="Pfam" id="PF09656">
    <property type="entry name" value="PGPGW"/>
    <property type="match status" value="1"/>
</dbReference>
<dbReference type="STRING" id="1121416.SAMN02745220_01212"/>
<feature type="transmembrane region" description="Helical" evidence="1">
    <location>
        <begin position="15"/>
        <end position="38"/>
    </location>
</feature>
<dbReference type="Proteomes" id="UP000184603">
    <property type="component" value="Unassembled WGS sequence"/>
</dbReference>
<gene>
    <name evidence="2" type="ORF">SAMN02745220_01212</name>
</gene>
<dbReference type="AlphaFoldDB" id="A0A1M7Y1S5"/>
<organism evidence="2 3">
    <name type="scientific">Desulfopila aestuarii DSM 18488</name>
    <dbReference type="NCBI Taxonomy" id="1121416"/>
    <lineage>
        <taxon>Bacteria</taxon>
        <taxon>Pseudomonadati</taxon>
        <taxon>Thermodesulfobacteriota</taxon>
        <taxon>Desulfobulbia</taxon>
        <taxon>Desulfobulbales</taxon>
        <taxon>Desulfocapsaceae</taxon>
        <taxon>Desulfopila</taxon>
    </lineage>
</organism>
<dbReference type="OrthoDB" id="9800130at2"/>
<proteinExistence type="predicted"/>
<keyword evidence="3" id="KW-1185">Reference proteome</keyword>
<protein>
    <submittedName>
        <fullName evidence="2">Putative transmembrane protein (PGPGW)</fullName>
    </submittedName>
</protein>
<accession>A0A1M7Y1S5</accession>
<evidence type="ECO:0000313" key="3">
    <source>
        <dbReference type="Proteomes" id="UP000184603"/>
    </source>
</evidence>
<dbReference type="InterPro" id="IPR019099">
    <property type="entry name" value="Uncharacterised_PGPGW_TM"/>
</dbReference>
<dbReference type="EMBL" id="FRFE01000004">
    <property type="protein sequence ID" value="SHO45793.1"/>
    <property type="molecule type" value="Genomic_DNA"/>
</dbReference>
<name>A0A1M7Y1S5_9BACT</name>
<feature type="transmembrane region" description="Helical" evidence="1">
    <location>
        <begin position="72"/>
        <end position="98"/>
    </location>
</feature>
<evidence type="ECO:0000313" key="2">
    <source>
        <dbReference type="EMBL" id="SHO45793.1"/>
    </source>
</evidence>
<dbReference type="RefSeq" id="WP_073612552.1">
    <property type="nucleotide sequence ID" value="NZ_FRFE01000004.1"/>
</dbReference>
<evidence type="ECO:0000256" key="1">
    <source>
        <dbReference type="SAM" id="Phobius"/>
    </source>
</evidence>
<sequence length="136" mass="15394">MNISVLKQYSYLLEVLAALSALTFIVSLVCIPLIVARLPRNYFQHRQERIASLTAITPGNLVLLLIRNIVGLLLFLAGVAMLFLPGQGVITMVIGIAVMSFPYKRRLLVILTTPPSVRKGLNWIRHKMKKESFYWQ</sequence>
<reference evidence="2 3" key="1">
    <citation type="submission" date="2016-12" db="EMBL/GenBank/DDBJ databases">
        <authorList>
            <person name="Song W.-J."/>
            <person name="Kurnit D.M."/>
        </authorList>
    </citation>
    <scope>NUCLEOTIDE SEQUENCE [LARGE SCALE GENOMIC DNA]</scope>
    <source>
        <strain evidence="2 3">DSM 18488</strain>
    </source>
</reference>
<keyword evidence="1" id="KW-1133">Transmembrane helix</keyword>
<keyword evidence="1" id="KW-0472">Membrane</keyword>